<keyword evidence="3" id="KW-1185">Reference proteome</keyword>
<evidence type="ECO:0000256" key="1">
    <source>
        <dbReference type="SAM" id="MobiDB-lite"/>
    </source>
</evidence>
<dbReference type="AlphaFoldDB" id="A0AAW0CP73"/>
<organism evidence="2 3">
    <name type="scientific">Paramarasmius palmivorus</name>
    <dbReference type="NCBI Taxonomy" id="297713"/>
    <lineage>
        <taxon>Eukaryota</taxon>
        <taxon>Fungi</taxon>
        <taxon>Dikarya</taxon>
        <taxon>Basidiomycota</taxon>
        <taxon>Agaricomycotina</taxon>
        <taxon>Agaricomycetes</taxon>
        <taxon>Agaricomycetidae</taxon>
        <taxon>Agaricales</taxon>
        <taxon>Marasmiineae</taxon>
        <taxon>Marasmiaceae</taxon>
        <taxon>Paramarasmius</taxon>
    </lineage>
</organism>
<dbReference type="EMBL" id="JAYKXP010000037">
    <property type="protein sequence ID" value="KAK7040365.1"/>
    <property type="molecule type" value="Genomic_DNA"/>
</dbReference>
<proteinExistence type="predicted"/>
<accession>A0AAW0CP73</accession>
<evidence type="ECO:0000313" key="2">
    <source>
        <dbReference type="EMBL" id="KAK7040365.1"/>
    </source>
</evidence>
<protein>
    <submittedName>
        <fullName evidence="2">Uncharacterized protein</fullName>
    </submittedName>
</protein>
<comment type="caution">
    <text evidence="2">The sequence shown here is derived from an EMBL/GenBank/DDBJ whole genome shotgun (WGS) entry which is preliminary data.</text>
</comment>
<reference evidence="2 3" key="1">
    <citation type="submission" date="2024-01" db="EMBL/GenBank/DDBJ databases">
        <title>A draft genome for a cacao thread blight-causing isolate of Paramarasmius palmivorus.</title>
        <authorList>
            <person name="Baruah I.K."/>
            <person name="Bukari Y."/>
            <person name="Amoako-Attah I."/>
            <person name="Meinhardt L.W."/>
            <person name="Bailey B.A."/>
            <person name="Cohen S.P."/>
        </authorList>
    </citation>
    <scope>NUCLEOTIDE SEQUENCE [LARGE SCALE GENOMIC DNA]</scope>
    <source>
        <strain evidence="2 3">GH-12</strain>
    </source>
</reference>
<sequence length="631" mass="72849">MSENKSLSPTDPTLTPDLTPEIRSTRRAGVPTHHLAYIFTVTPAAQKFVKTENHLSELIPDPDDIEMSEWTELGTYDYKYNPFAYKGLPDDGSDCTYIFTGDRIQGNFIQRNTFFRFSDLEARLCSEPSKRHELFARDWLVALAFMKAEQRDWEHHTLPKGFELPSNENDLKNVQEYLQETKRHSHFPIWNTDGVLQTPWESAKFLATLFMRSDAINNANASSNVASFIFGRFCQLARAATLSQKSDWNVMARYWNVPMPQEIQFYYHPPDQIRLRMGNDIKGWEDIVKNGHEDTWDAMNKDKDQANNFLPNRKVVYTYNLGKTNQIYRKLGSHPQGLYTVLVSEPDWNTMQAGDNKIRPHEWAWPFHWKPTTTPKVPPYSENQELPIVQAWVTKEKIEVASIWGRSKGQNQVMEGASAPQIAKDIWPIERRDESQAAGEFEWLHRIAFSFGGMGREGGPDTAQVLRNLVFGTAETNTTMMRYEACVRRLACRDEIENVHVATELPHSGWGSWMVPVLRYAWKPTFRVEKKEKDQGKVNPSNIGDTGATDQLEVEGEANQLPKGDDKTRRKGKRRAVDFRLLGRGRPTTFEVMMDERVEKMIKEGSKLYDILYVYDASEKVNDVDEEIPWF</sequence>
<name>A0AAW0CP73_9AGAR</name>
<evidence type="ECO:0000313" key="3">
    <source>
        <dbReference type="Proteomes" id="UP001383192"/>
    </source>
</evidence>
<feature type="region of interest" description="Disordered" evidence="1">
    <location>
        <begin position="1"/>
        <end position="25"/>
    </location>
</feature>
<gene>
    <name evidence="2" type="ORF">VNI00_009835</name>
</gene>
<dbReference type="Proteomes" id="UP001383192">
    <property type="component" value="Unassembled WGS sequence"/>
</dbReference>
<feature type="region of interest" description="Disordered" evidence="1">
    <location>
        <begin position="531"/>
        <end position="572"/>
    </location>
</feature>
<feature type="compositionally biased region" description="Low complexity" evidence="1">
    <location>
        <begin position="1"/>
        <end position="19"/>
    </location>
</feature>